<dbReference type="SUPFAM" id="SSF48484">
    <property type="entry name" value="Lipoxigenase"/>
    <property type="match status" value="1"/>
</dbReference>
<organism evidence="2 3">
    <name type="scientific">Dillenia turbinata</name>
    <dbReference type="NCBI Taxonomy" id="194707"/>
    <lineage>
        <taxon>Eukaryota</taxon>
        <taxon>Viridiplantae</taxon>
        <taxon>Streptophyta</taxon>
        <taxon>Embryophyta</taxon>
        <taxon>Tracheophyta</taxon>
        <taxon>Spermatophyta</taxon>
        <taxon>Magnoliopsida</taxon>
        <taxon>eudicotyledons</taxon>
        <taxon>Gunneridae</taxon>
        <taxon>Pentapetalae</taxon>
        <taxon>Dilleniales</taxon>
        <taxon>Dilleniaceae</taxon>
        <taxon>Dillenia</taxon>
    </lineage>
</organism>
<name>A0AAN8VL81_9MAGN</name>
<dbReference type="AlphaFoldDB" id="A0AAN8VL81"/>
<keyword evidence="3" id="KW-1185">Reference proteome</keyword>
<dbReference type="Gene3D" id="1.20.245.10">
    <property type="entry name" value="Lipoxygenase-1, Domain 5"/>
    <property type="match status" value="1"/>
</dbReference>
<dbReference type="GO" id="GO:0016702">
    <property type="term" value="F:oxidoreductase activity, acting on single donors with incorporation of molecular oxygen, incorporation of two atoms of oxygen"/>
    <property type="evidence" value="ECO:0007669"/>
    <property type="project" value="InterPro"/>
</dbReference>
<sequence>MYEPGSNSIVTLVERFDIMVERGMAFEDPNAMHGLQLIVPDYPYAKDGLDLWFNKEMGDQRCEPLLSNGRSHYI</sequence>
<comment type="caution">
    <text evidence="2">The sequence shown here is derived from an EMBL/GenBank/DDBJ whole genome shotgun (WGS) entry which is preliminary data.</text>
</comment>
<evidence type="ECO:0000313" key="3">
    <source>
        <dbReference type="Proteomes" id="UP001370490"/>
    </source>
</evidence>
<proteinExistence type="predicted"/>
<reference evidence="2 3" key="1">
    <citation type="submission" date="2023-12" db="EMBL/GenBank/DDBJ databases">
        <title>A high-quality genome assembly for Dillenia turbinata (Dilleniales).</title>
        <authorList>
            <person name="Chanderbali A."/>
        </authorList>
    </citation>
    <scope>NUCLEOTIDE SEQUENCE [LARGE SCALE GENOMIC DNA]</scope>
    <source>
        <strain evidence="2">LSX21</strain>
        <tissue evidence="2">Leaf</tissue>
    </source>
</reference>
<dbReference type="InterPro" id="IPR013819">
    <property type="entry name" value="LipOase_C"/>
</dbReference>
<protein>
    <submittedName>
        <fullName evidence="2">Lipoxygenase, C-terminal</fullName>
    </submittedName>
</protein>
<evidence type="ECO:0000259" key="1">
    <source>
        <dbReference type="Pfam" id="PF00305"/>
    </source>
</evidence>
<evidence type="ECO:0000313" key="2">
    <source>
        <dbReference type="EMBL" id="KAK6933724.1"/>
    </source>
</evidence>
<dbReference type="InterPro" id="IPR036226">
    <property type="entry name" value="LipOase_C_sf"/>
</dbReference>
<feature type="domain" description="Lipoxygenase" evidence="1">
    <location>
        <begin position="19"/>
        <end position="53"/>
    </location>
</feature>
<dbReference type="GO" id="GO:0046872">
    <property type="term" value="F:metal ion binding"/>
    <property type="evidence" value="ECO:0007669"/>
    <property type="project" value="InterPro"/>
</dbReference>
<dbReference type="EMBL" id="JBAMMX010000009">
    <property type="protein sequence ID" value="KAK6933724.1"/>
    <property type="molecule type" value="Genomic_DNA"/>
</dbReference>
<gene>
    <name evidence="2" type="ORF">RJ641_036618</name>
</gene>
<dbReference type="Proteomes" id="UP001370490">
    <property type="component" value="Unassembled WGS sequence"/>
</dbReference>
<dbReference type="Pfam" id="PF00305">
    <property type="entry name" value="Lipoxygenase"/>
    <property type="match status" value="1"/>
</dbReference>
<accession>A0AAN8VL81</accession>